<dbReference type="PANTHER" id="PTHR12110">
    <property type="entry name" value="HYDROXYPYRUVATE ISOMERASE"/>
    <property type="match status" value="1"/>
</dbReference>
<dbReference type="InterPro" id="IPR036237">
    <property type="entry name" value="Xyl_isomerase-like_sf"/>
</dbReference>
<feature type="binding site" evidence="2">
    <location>
        <position position="165"/>
    </location>
    <ligand>
        <name>a divalent metal cation</name>
        <dbReference type="ChEBI" id="CHEBI:60240"/>
        <note>catalytic</note>
    </ligand>
</feature>
<keyword evidence="2" id="KW-0456">Lyase</keyword>
<dbReference type="Pfam" id="PF01261">
    <property type="entry name" value="AP_endonuc_2"/>
    <property type="match status" value="1"/>
</dbReference>
<feature type="binding site" evidence="2">
    <location>
        <position position="578"/>
    </location>
    <ligand>
        <name>Mg(2+)</name>
        <dbReference type="ChEBI" id="CHEBI:18420"/>
    </ligand>
</feature>
<feature type="binding site" evidence="2">
    <location>
        <position position="134"/>
    </location>
    <ligand>
        <name>a divalent metal cation</name>
        <dbReference type="ChEBI" id="CHEBI:60240"/>
        <note>catalytic</note>
    </ligand>
</feature>
<accession>A0A543AGR8</accession>
<dbReference type="InterPro" id="IPR043700">
    <property type="entry name" value="DSD"/>
</dbReference>
<comment type="caution">
    <text evidence="4">The sequence shown here is derived from an EMBL/GenBank/DDBJ whole genome shotgun (WGS) entry which is preliminary data.</text>
</comment>
<comment type="pathway">
    <text evidence="2">Aromatic compound metabolism; 3,4-dihydroxybenzoate biosynthesis.</text>
</comment>
<reference evidence="4 5" key="1">
    <citation type="submission" date="2019-06" db="EMBL/GenBank/DDBJ databases">
        <title>Sequencing the genomes of 1000 actinobacteria strains.</title>
        <authorList>
            <person name="Klenk H.-P."/>
        </authorList>
    </citation>
    <scope>NUCLEOTIDE SEQUENCE [LARGE SCALE GENOMIC DNA]</scope>
    <source>
        <strain evidence="4 5">DSM 24083</strain>
    </source>
</reference>
<sequence>MKTSIATVCLAGTLEEKMQACARAGFDGIEIFEQDLVVSPSSPAEIKALAERLNLSLDLYQPFRDLEGVTEEVFQDNLRRLEATFQLMQQLGMDLILVPSNVATATVDDDAVVAEQLHRAAELAARYDMRIAYEALAWGTYVNTYWHSWELVQSANHPNLGVCLDSFHILSKNDDPSLIPEIPGEKIFFVQLADAPELGMDLLPWSRHHRVFPGEGSFAMFEFMAYLTQTGYQGPLSLEIFNDVFRETDPDITAVDGLRSLRWIQQGARGLLAKEHPFRQILTPMPKVDPIEVIDHIEISTDVPDRCGALLGSLGFTFVGQHRRKTAQLFVCGDVKVVLTPNRAEGTFITSVAVQVANSADALARAEALGATPVSRPVTADEARLKGVLGPGGMQVFFIDDAAAAWPEEFGYDATNQDNTSSHVRLDHLNVPEARDHFGASVLFTRALLRLEPLPSQDVASPRGLVHSQVLQSPDAGIRWVFNQVPPTYTNRTGEPVRYPGHIALAVEDIETRAQAAIDAGLVVLPIASNYYADLHARFGIDHETLQRWQSLGILYDRNAEGEFLHVYSETIGGLFIELVQRIGDYQDYGPGNAAVRLAAQDHYEQHHRTKR</sequence>
<feature type="binding site" evidence="2">
    <location>
        <position position="428"/>
    </location>
    <ligand>
        <name>Mg(2+)</name>
        <dbReference type="ChEBI" id="CHEBI:18420"/>
    </ligand>
</feature>
<evidence type="ECO:0000259" key="3">
    <source>
        <dbReference type="PROSITE" id="PS51819"/>
    </source>
</evidence>
<evidence type="ECO:0000313" key="4">
    <source>
        <dbReference type="EMBL" id="TQL71769.1"/>
    </source>
</evidence>
<keyword evidence="4" id="KW-0560">Oxidoreductase</keyword>
<evidence type="ECO:0000256" key="1">
    <source>
        <dbReference type="ARBA" id="ARBA00023277"/>
    </source>
</evidence>
<dbReference type="GO" id="GO:0046872">
    <property type="term" value="F:metal ion binding"/>
    <property type="evidence" value="ECO:0007669"/>
    <property type="project" value="UniProtKB-UniRule"/>
</dbReference>
<feature type="binding site" evidence="2">
    <location>
        <position position="191"/>
    </location>
    <ligand>
        <name>a divalent metal cation</name>
        <dbReference type="ChEBI" id="CHEBI:60240"/>
        <note>catalytic</note>
    </ligand>
</feature>
<dbReference type="GO" id="GO:0046279">
    <property type="term" value="P:3,4-dihydroxybenzoate biosynthetic process"/>
    <property type="evidence" value="ECO:0007669"/>
    <property type="project" value="UniProtKB-UniRule"/>
</dbReference>
<dbReference type="InterPro" id="IPR029068">
    <property type="entry name" value="Glyas_Bleomycin-R_OHBP_Dase"/>
</dbReference>
<comment type="function">
    <text evidence="2">Catalyzes the conversion of 3-dehydroshikimate to protocatechuate (3,4-dihydroxybenzoate), a common intermediate of quinate and shikimate degradation pathways.</text>
</comment>
<dbReference type="HAMAP" id="MF_02238">
    <property type="entry name" value="DSD"/>
    <property type="match status" value="1"/>
</dbReference>
<feature type="binding site" evidence="2">
    <location>
        <position position="239"/>
    </location>
    <ligand>
        <name>a divalent metal cation</name>
        <dbReference type="ChEBI" id="CHEBI:60240"/>
        <note>catalytic</note>
    </ligand>
</feature>
<comment type="similarity">
    <text evidence="2">Belongs to the bacterial two-domain DSD family.</text>
</comment>
<feature type="binding site" evidence="2">
    <location>
        <position position="502"/>
    </location>
    <ligand>
        <name>Mg(2+)</name>
        <dbReference type="ChEBI" id="CHEBI:18420"/>
    </ligand>
</feature>
<dbReference type="EMBL" id="VFOU01000003">
    <property type="protein sequence ID" value="TQL71769.1"/>
    <property type="molecule type" value="Genomic_DNA"/>
</dbReference>
<dbReference type="GO" id="GO:0051213">
    <property type="term" value="F:dioxygenase activity"/>
    <property type="evidence" value="ECO:0007669"/>
    <property type="project" value="UniProtKB-KW"/>
</dbReference>
<dbReference type="AlphaFoldDB" id="A0A543AGR8"/>
<feature type="domain" description="VOC" evidence="3">
    <location>
        <begin position="293"/>
        <end position="413"/>
    </location>
</feature>
<comment type="cofactor">
    <cofactor evidence="2">
        <name>a divalent metal cation</name>
        <dbReference type="ChEBI" id="CHEBI:60240"/>
    </cofactor>
</comment>
<dbReference type="EC" id="4.2.1.118" evidence="2"/>
<dbReference type="SUPFAM" id="SSF54593">
    <property type="entry name" value="Glyoxalase/Bleomycin resistance protein/Dihydroxybiphenyl dioxygenase"/>
    <property type="match status" value="1"/>
</dbReference>
<dbReference type="Pfam" id="PF14696">
    <property type="entry name" value="Glyoxalase_5"/>
    <property type="match status" value="1"/>
</dbReference>
<evidence type="ECO:0000313" key="5">
    <source>
        <dbReference type="Proteomes" id="UP000319746"/>
    </source>
</evidence>
<dbReference type="Gene3D" id="3.20.20.150">
    <property type="entry name" value="Divalent-metal-dependent TIM barrel enzymes"/>
    <property type="match status" value="1"/>
</dbReference>
<proteinExistence type="inferred from homology"/>
<dbReference type="UniPathway" id="UPA00088"/>
<organism evidence="4 5">
    <name type="scientific">Enteractinococcus coprophilus</name>
    <dbReference type="NCBI Taxonomy" id="1027633"/>
    <lineage>
        <taxon>Bacteria</taxon>
        <taxon>Bacillati</taxon>
        <taxon>Actinomycetota</taxon>
        <taxon>Actinomycetes</taxon>
        <taxon>Micrococcales</taxon>
        <taxon>Micrococcaceae</taxon>
    </lineage>
</organism>
<dbReference type="OrthoDB" id="9780241at2"/>
<keyword evidence="1" id="KW-0119">Carbohydrate metabolism</keyword>
<dbReference type="GO" id="GO:0046565">
    <property type="term" value="F:3-dehydroshikimate dehydratase activity"/>
    <property type="evidence" value="ECO:0007669"/>
    <property type="project" value="UniProtKB-UniRule"/>
</dbReference>
<dbReference type="SUPFAM" id="SSF51658">
    <property type="entry name" value="Xylose isomerase-like"/>
    <property type="match status" value="1"/>
</dbReference>
<keyword evidence="5" id="KW-1185">Reference proteome</keyword>
<comment type="catalytic activity">
    <reaction evidence="2">
        <text>3-dehydroshikimate = 3,4-dihydroxybenzoate + H2O</text>
        <dbReference type="Rhea" id="RHEA:24848"/>
        <dbReference type="ChEBI" id="CHEBI:15377"/>
        <dbReference type="ChEBI" id="CHEBI:16630"/>
        <dbReference type="ChEBI" id="CHEBI:36241"/>
        <dbReference type="EC" id="4.2.1.118"/>
    </reaction>
</comment>
<name>A0A543AGR8_9MICC</name>
<keyword evidence="4" id="KW-0223">Dioxygenase</keyword>
<dbReference type="InterPro" id="IPR013022">
    <property type="entry name" value="Xyl_isomerase-like_TIM-brl"/>
</dbReference>
<dbReference type="Proteomes" id="UP000319746">
    <property type="component" value="Unassembled WGS sequence"/>
</dbReference>
<dbReference type="Gene3D" id="3.10.180.10">
    <property type="entry name" value="2,3-Dihydroxybiphenyl 1,2-Dioxygenase, domain 1"/>
    <property type="match status" value="2"/>
</dbReference>
<keyword evidence="2" id="KW-0479">Metal-binding</keyword>
<dbReference type="PANTHER" id="PTHR12110:SF21">
    <property type="entry name" value="XYLOSE ISOMERASE-LIKE TIM BARREL DOMAIN-CONTAINING PROTEIN"/>
    <property type="match status" value="1"/>
</dbReference>
<keyword evidence="4" id="KW-0670">Pyruvate</keyword>
<dbReference type="InterPro" id="IPR037523">
    <property type="entry name" value="VOC_core"/>
</dbReference>
<dbReference type="RefSeq" id="WP_141867617.1">
    <property type="nucleotide sequence ID" value="NZ_BAABAN010000001.1"/>
</dbReference>
<protein>
    <recommendedName>
        <fullName evidence="2">3-dehydroshikimate dehydratase</fullName>
        <shortName evidence="2">DSD</shortName>
        <ecNumber evidence="2">4.2.1.118</ecNumber>
    </recommendedName>
</protein>
<gene>
    <name evidence="4" type="ORF">FB556_2271</name>
</gene>
<evidence type="ECO:0000256" key="2">
    <source>
        <dbReference type="HAMAP-Rule" id="MF_02238"/>
    </source>
</evidence>
<dbReference type="PROSITE" id="PS51819">
    <property type="entry name" value="VOC"/>
    <property type="match status" value="1"/>
</dbReference>
<dbReference type="InterPro" id="IPR050312">
    <property type="entry name" value="IolE/XylAMocC-like"/>
</dbReference>